<keyword evidence="1" id="KW-0812">Transmembrane</keyword>
<dbReference type="RefSeq" id="WP_185056827.1">
    <property type="nucleotide sequence ID" value="NZ_BAABIX010000005.1"/>
</dbReference>
<keyword evidence="1" id="KW-0472">Membrane</keyword>
<dbReference type="AlphaFoldDB" id="A0A840PQI2"/>
<protein>
    <recommendedName>
        <fullName evidence="4">FtsK domain-containing protein</fullName>
    </recommendedName>
</protein>
<dbReference type="InterPro" id="IPR027417">
    <property type="entry name" value="P-loop_NTPase"/>
</dbReference>
<name>A0A840PQI2_9ACTN</name>
<feature type="transmembrane region" description="Helical" evidence="1">
    <location>
        <begin position="28"/>
        <end position="47"/>
    </location>
</feature>
<proteinExistence type="predicted"/>
<dbReference type="EMBL" id="JACHGN010000035">
    <property type="protein sequence ID" value="MBB5140020.1"/>
    <property type="molecule type" value="Genomic_DNA"/>
</dbReference>
<evidence type="ECO:0008006" key="4">
    <source>
        <dbReference type="Google" id="ProtNLM"/>
    </source>
</evidence>
<dbReference type="Proteomes" id="UP000578449">
    <property type="component" value="Unassembled WGS sequence"/>
</dbReference>
<feature type="transmembrane region" description="Helical" evidence="1">
    <location>
        <begin position="53"/>
        <end position="71"/>
    </location>
</feature>
<evidence type="ECO:0000313" key="2">
    <source>
        <dbReference type="EMBL" id="MBB5140020.1"/>
    </source>
</evidence>
<keyword evidence="1" id="KW-1133">Transmembrane helix</keyword>
<comment type="caution">
    <text evidence="2">The sequence shown here is derived from an EMBL/GenBank/DDBJ whole genome shotgun (WGS) entry which is preliminary data.</text>
</comment>
<evidence type="ECO:0000256" key="1">
    <source>
        <dbReference type="SAM" id="Phobius"/>
    </source>
</evidence>
<gene>
    <name evidence="2" type="ORF">HNP84_009785</name>
</gene>
<evidence type="ECO:0000313" key="3">
    <source>
        <dbReference type="Proteomes" id="UP000578449"/>
    </source>
</evidence>
<reference evidence="2 3" key="1">
    <citation type="submission" date="2020-08" db="EMBL/GenBank/DDBJ databases">
        <title>Genomic Encyclopedia of Type Strains, Phase IV (KMG-IV): sequencing the most valuable type-strain genomes for metagenomic binning, comparative biology and taxonomic classification.</title>
        <authorList>
            <person name="Goeker M."/>
        </authorList>
    </citation>
    <scope>NUCLEOTIDE SEQUENCE [LARGE SCALE GENOMIC DNA]</scope>
    <source>
        <strain evidence="2 3">DSM 45615</strain>
    </source>
</reference>
<accession>A0A840PQI2</accession>
<keyword evidence="3" id="KW-1185">Reference proteome</keyword>
<dbReference type="Gene3D" id="3.40.50.300">
    <property type="entry name" value="P-loop containing nucleotide triphosphate hydrolases"/>
    <property type="match status" value="1"/>
</dbReference>
<organism evidence="2 3">
    <name type="scientific">Thermocatellispora tengchongensis</name>
    <dbReference type="NCBI Taxonomy" id="1073253"/>
    <lineage>
        <taxon>Bacteria</taxon>
        <taxon>Bacillati</taxon>
        <taxon>Actinomycetota</taxon>
        <taxon>Actinomycetes</taxon>
        <taxon>Streptosporangiales</taxon>
        <taxon>Streptosporangiaceae</taxon>
        <taxon>Thermocatellispora</taxon>
    </lineage>
</organism>
<sequence length="634" mass="69089">MSKDRKQKPADEVARTVRRVAFRQRYRTTMAAPFAWPPIALSLSALFDAQQPAVGMVCAAATCAYPVVRAVRARRNIGAAAFGTGWMLTAAAAGPYGAVAAAGVAGWLWFSASHWRRHRRLPLPGRSIKLDNEPPEVVVEQVSEFDPEVARIIKRFNERLAAKGKALEGMTLTTPQRIDAGYRAEIRAVPGEKETKDIMQAAGKVASAFQTSTQLAVLEPVPSGDNSRAMFTLLQDDTLAKVRRFEDLQPRIQADGRAHIGYFYDLQPAHWAFFTKSGGMRHGIIVGDSEAGKSRSVETLISLAHLSDKIATVLLDPQGGSMPDWNGNTHRCALGEDDCMGELELWHWVMRRRVHHLARIPWVDEDGDERCGKTHLVPGDPDAGGMTGVFFALEEAPELLQHDVHGKKAVGLLASGAKTWRKGGGGILLVAQDPNMTELGGSVTLRAQLRKNSCALRTQTPGAAYQMGLPHDPSLLPATFRDGSLTQGLAYLNGIDRRAALMRWLYTEKPKHIARTPAAGRIDELTMSWIEEFTSAKKAGREPGAGKRAVTEEPRSTSGDVKAAIIGVLAEAEGLALELGELLHGVLKRRVVAPPSEINAQLKRLVADGRVWPISKDGVEAFALPEEILERLQV</sequence>
<feature type="transmembrane region" description="Helical" evidence="1">
    <location>
        <begin position="83"/>
        <end position="110"/>
    </location>
</feature>